<feature type="compositionally biased region" description="Polar residues" evidence="2">
    <location>
        <begin position="385"/>
        <end position="394"/>
    </location>
</feature>
<comment type="caution">
    <text evidence="3">The sequence shown here is derived from an EMBL/GenBank/DDBJ whole genome shotgun (WGS) entry which is preliminary data.</text>
</comment>
<feature type="compositionally biased region" description="Basic residues" evidence="2">
    <location>
        <begin position="58"/>
        <end position="70"/>
    </location>
</feature>
<protein>
    <submittedName>
        <fullName evidence="3">Uncharacterized protein</fullName>
    </submittedName>
</protein>
<feature type="compositionally biased region" description="Pro residues" evidence="2">
    <location>
        <begin position="466"/>
        <end position="484"/>
    </location>
</feature>
<feature type="region of interest" description="Disordered" evidence="2">
    <location>
        <begin position="58"/>
        <end position="94"/>
    </location>
</feature>
<feature type="compositionally biased region" description="Basic and acidic residues" evidence="2">
    <location>
        <begin position="267"/>
        <end position="279"/>
    </location>
</feature>
<proteinExistence type="predicted"/>
<feature type="region of interest" description="Disordered" evidence="2">
    <location>
        <begin position="799"/>
        <end position="847"/>
    </location>
</feature>
<dbReference type="AlphaFoldDB" id="A0A8H5HPS7"/>
<keyword evidence="4" id="KW-1185">Reference proteome</keyword>
<dbReference type="Proteomes" id="UP000518752">
    <property type="component" value="Unassembled WGS sequence"/>
</dbReference>
<feature type="coiled-coil region" evidence="1">
    <location>
        <begin position="112"/>
        <end position="213"/>
    </location>
</feature>
<gene>
    <name evidence="3" type="ORF">D9757_005769</name>
</gene>
<organism evidence="3 4">
    <name type="scientific">Collybiopsis confluens</name>
    <dbReference type="NCBI Taxonomy" id="2823264"/>
    <lineage>
        <taxon>Eukaryota</taxon>
        <taxon>Fungi</taxon>
        <taxon>Dikarya</taxon>
        <taxon>Basidiomycota</taxon>
        <taxon>Agaricomycotina</taxon>
        <taxon>Agaricomycetes</taxon>
        <taxon>Agaricomycetidae</taxon>
        <taxon>Agaricales</taxon>
        <taxon>Marasmiineae</taxon>
        <taxon>Omphalotaceae</taxon>
        <taxon>Collybiopsis</taxon>
    </lineage>
</organism>
<dbReference type="EMBL" id="JAACJN010000033">
    <property type="protein sequence ID" value="KAF5387391.1"/>
    <property type="molecule type" value="Genomic_DNA"/>
</dbReference>
<dbReference type="OrthoDB" id="3070791at2759"/>
<evidence type="ECO:0000256" key="2">
    <source>
        <dbReference type="SAM" id="MobiDB-lite"/>
    </source>
</evidence>
<feature type="compositionally biased region" description="Low complexity" evidence="2">
    <location>
        <begin position="807"/>
        <end position="823"/>
    </location>
</feature>
<evidence type="ECO:0000313" key="4">
    <source>
        <dbReference type="Proteomes" id="UP000518752"/>
    </source>
</evidence>
<feature type="compositionally biased region" description="Polar residues" evidence="2">
    <location>
        <begin position="83"/>
        <end position="92"/>
    </location>
</feature>
<name>A0A8H5HPS7_9AGAR</name>
<evidence type="ECO:0000256" key="1">
    <source>
        <dbReference type="SAM" id="Coils"/>
    </source>
</evidence>
<evidence type="ECO:0000313" key="3">
    <source>
        <dbReference type="EMBL" id="KAF5387391.1"/>
    </source>
</evidence>
<dbReference type="CDD" id="cd22249">
    <property type="entry name" value="UDM1_RNF168_RNF169-like"/>
    <property type="match status" value="1"/>
</dbReference>
<feature type="region of interest" description="Disordered" evidence="2">
    <location>
        <begin position="265"/>
        <end position="484"/>
    </location>
</feature>
<feature type="region of interest" description="Disordered" evidence="2">
    <location>
        <begin position="502"/>
        <end position="587"/>
    </location>
</feature>
<reference evidence="3 4" key="1">
    <citation type="journal article" date="2020" name="ISME J.">
        <title>Uncovering the hidden diversity of litter-decomposition mechanisms in mushroom-forming fungi.</title>
        <authorList>
            <person name="Floudas D."/>
            <person name="Bentzer J."/>
            <person name="Ahren D."/>
            <person name="Johansson T."/>
            <person name="Persson P."/>
            <person name="Tunlid A."/>
        </authorList>
    </citation>
    <scope>NUCLEOTIDE SEQUENCE [LARGE SCALE GENOMIC DNA]</scope>
    <source>
        <strain evidence="3 4">CBS 406.79</strain>
    </source>
</reference>
<feature type="compositionally biased region" description="Low complexity" evidence="2">
    <location>
        <begin position="531"/>
        <end position="544"/>
    </location>
</feature>
<accession>A0A8H5HPS7</accession>
<feature type="region of interest" description="Disordered" evidence="2">
    <location>
        <begin position="962"/>
        <end position="981"/>
    </location>
</feature>
<keyword evidence="1" id="KW-0175">Coiled coil</keyword>
<feature type="compositionally biased region" description="Acidic residues" evidence="2">
    <location>
        <begin position="707"/>
        <end position="718"/>
    </location>
</feature>
<feature type="compositionally biased region" description="Low complexity" evidence="2">
    <location>
        <begin position="635"/>
        <end position="649"/>
    </location>
</feature>
<feature type="region of interest" description="Disordered" evidence="2">
    <location>
        <begin position="1"/>
        <end position="46"/>
    </location>
</feature>
<feature type="compositionally biased region" description="Polar residues" evidence="2">
    <location>
        <begin position="507"/>
        <end position="519"/>
    </location>
</feature>
<sequence>MDNAYLSSSSRTESSGTDLGTHLKKDRRRQSTNSYSQNDPDLDPISISKLAADDVLLLKKKSSGSKRHSSSKPTSRTKDPTKTHSLSSTAPTTLKKLLQAQESTTKETRALLNAALAQLDAASARAAKAEAQMREREAFAMHSYAQLTQEAAKAEEAATRARREAEAYKFQLSLRDGEVRREKERVQAEERMRSEAEKEAQRARTLARKWREEGRIMKAKENGRKLGYGEGLERGRLVIAATIAAKKEANRGLVGDGAAYIEEFHDDSEYQPHRTDYSRSRATRSRRSEPTSRRTHQAPASRRELESFSTRPSESEPAGEPFSESVHSPSPPPPPLEILPPPPPEPDPPSQALTLYRARSIQTDPVLFQFDRTRSLRTTSTTSSAHSGAQSGRQEPTPPRNFVQTPSSPHQAPYFEESYNPERQSIKSEPFSPQIHLPDPLPVPIPTPISQVPFAPGIDPRYASYAPPPPPPQEPVPQPQPSYFPMPAPPVTIVLTPPIPEDERGVQTPSTTTNETSNDIFHGLRGFPNLASRAGSATSSSSASRYERGGGGGFDPDLSTIHEHSREGTAYGEEEEFGPNGAFSPERSRNVDYWRRSLHGSYPGQVGSAGDSDLLQPPSATSRRRPSSSQHDTQSLNRQLSSGSTSSRSIDINIEPPSQSTSPTPHDYQSQGYSDNPQNDAFLSPHHAAIALTPDPEDDVPVLPREEYEDEEEDEDEPQASAESAMYPIPIVNAFPPGFVPTPNGTRIMQLRPDGGGIIAGAGTVAGAATGGVPIGFYGSNANTNSHHRGHYPYVVANVRDDHGDRSGSSSRSSSVSGSSTSTELERPVKYSRNGHRADNGVGLTSTFPPSYMADSAADAGSGRGTPGAGYATLGGIYSVPTRSALKNVTANMSMPSVPHHYESAAPAAAAYYQNGGYPPVVGGTSRQIPAAVSFPEASVPQYQSTDPPTKRRSLRRVAGSVAASQYESQGSGGSRITAPAINMPDVSVPEYSTYYQNQPNGGGGSYMTEPSFPVPDQMRLARSIPNLIRHPELPE</sequence>
<feature type="compositionally biased region" description="Pro residues" evidence="2">
    <location>
        <begin position="329"/>
        <end position="349"/>
    </location>
</feature>
<feature type="compositionally biased region" description="Polar residues" evidence="2">
    <location>
        <begin position="656"/>
        <end position="681"/>
    </location>
</feature>
<feature type="region of interest" description="Disordered" evidence="2">
    <location>
        <begin position="601"/>
        <end position="720"/>
    </location>
</feature>